<dbReference type="EMBL" id="CP113797">
    <property type="protein sequence ID" value="WAL62489.1"/>
    <property type="molecule type" value="Genomic_DNA"/>
</dbReference>
<dbReference type="NCBIfam" id="TIGR04046">
    <property type="entry name" value="MSMEG_0569_nitr"/>
    <property type="match status" value="1"/>
</dbReference>
<dbReference type="Pfam" id="PF13738">
    <property type="entry name" value="Pyr_redox_3"/>
    <property type="match status" value="1"/>
</dbReference>
<keyword evidence="3" id="KW-1185">Reference proteome</keyword>
<dbReference type="Gene3D" id="3.50.50.60">
    <property type="entry name" value="FAD/NAD(P)-binding domain"/>
    <property type="match status" value="1"/>
</dbReference>
<organism evidence="2 3">
    <name type="scientific">Thermocoleostomius sinensis A174</name>
    <dbReference type="NCBI Taxonomy" id="2016057"/>
    <lineage>
        <taxon>Bacteria</taxon>
        <taxon>Bacillati</taxon>
        <taxon>Cyanobacteriota</taxon>
        <taxon>Cyanophyceae</taxon>
        <taxon>Oculatellales</taxon>
        <taxon>Oculatellaceae</taxon>
        <taxon>Thermocoleostomius</taxon>
    </lineage>
</organism>
<sequence>MSNHYSVIIVGGGQAGLSMSYCLKERGIDHLIFEKHQIAHSWRTYRWDSFCLVTPNWQCQLPNYPYSGDDPNGFMKRDEIVRYIESYAASFAPPIKEGVEVLGVSKDKTQELFHVATSIGQYTAEQVVIATGGYHRPKIPSIAERLPEEVVQLHSSQYKNPQSLPDRAVLVVGTGQSGCQIAEDLHLAGKQVHLCVGGAPRSPRRYRGKDVVDWLDQMGYYDLSIDEHPQKEKVRTKANHYVTGRDGGREIDLREFALQGMQLHGRLKTIHRGRLEFWDDLQQNLDQADAVAESIKNTIDRFIETHQIDAPTEPPYQPVWQPESPALSLALDEANIGAVVWCTGYHADFSWVDVPVFDGKGYPGHDRGVTSVRGLYFLGLPWLYTWGSGRFSGIARDATYLADYITTRQKTAHANDWSIVNEFLLGS</sequence>
<dbReference type="RefSeq" id="WP_268612829.1">
    <property type="nucleotide sequence ID" value="NZ_CP113797.1"/>
</dbReference>
<gene>
    <name evidence="2" type="ORF">OXH18_11000</name>
</gene>
<dbReference type="GO" id="GO:0050660">
    <property type="term" value="F:flavin adenine dinucleotide binding"/>
    <property type="evidence" value="ECO:0007669"/>
    <property type="project" value="TreeGrafter"/>
</dbReference>
<dbReference type="SUPFAM" id="SSF51905">
    <property type="entry name" value="FAD/NAD(P)-binding domain"/>
    <property type="match status" value="1"/>
</dbReference>
<accession>A0A9E8ZIR9</accession>
<evidence type="ECO:0000313" key="2">
    <source>
        <dbReference type="EMBL" id="WAL62489.1"/>
    </source>
</evidence>
<keyword evidence="1" id="KW-0560">Oxidoreductase</keyword>
<dbReference type="KEGG" id="tsin:OXH18_11000"/>
<dbReference type="InterPro" id="IPR036188">
    <property type="entry name" value="FAD/NAD-bd_sf"/>
</dbReference>
<reference evidence="2" key="1">
    <citation type="submission" date="2022-12" db="EMBL/GenBank/DDBJ databases">
        <title>Polyphasic identification of a Novel Hot-Spring Cyanobacterium Ocullathermofonsia sinensis gen nov. sp. nov. and Genomic Insights on its Adaptations to the Thermal Habitat.</title>
        <authorList>
            <person name="Daroch M."/>
            <person name="Tang J."/>
            <person name="Jiang Y."/>
        </authorList>
    </citation>
    <scope>NUCLEOTIDE SEQUENCE</scope>
    <source>
        <strain evidence="2">PKUAC-SCTA174</strain>
    </source>
</reference>
<dbReference type="PANTHER" id="PTHR43539:SF78">
    <property type="entry name" value="FLAVIN-CONTAINING MONOOXYGENASE"/>
    <property type="match status" value="1"/>
</dbReference>
<protein>
    <submittedName>
        <fullName evidence="2">MSMEG_0569 family flavin-dependent oxidoreductase</fullName>
    </submittedName>
</protein>
<dbReference type="GO" id="GO:0004497">
    <property type="term" value="F:monooxygenase activity"/>
    <property type="evidence" value="ECO:0007669"/>
    <property type="project" value="TreeGrafter"/>
</dbReference>
<proteinExistence type="predicted"/>
<dbReference type="PANTHER" id="PTHR43539">
    <property type="entry name" value="FLAVIN-BINDING MONOOXYGENASE-LIKE PROTEIN (AFU_ORTHOLOGUE AFUA_4G09220)"/>
    <property type="match status" value="1"/>
</dbReference>
<dbReference type="Proteomes" id="UP001163152">
    <property type="component" value="Chromosome"/>
</dbReference>
<dbReference type="InterPro" id="IPR024000">
    <property type="entry name" value="CHP04046_FMN-dependent"/>
</dbReference>
<evidence type="ECO:0000256" key="1">
    <source>
        <dbReference type="ARBA" id="ARBA00023002"/>
    </source>
</evidence>
<evidence type="ECO:0000313" key="3">
    <source>
        <dbReference type="Proteomes" id="UP001163152"/>
    </source>
</evidence>
<dbReference type="InterPro" id="IPR050982">
    <property type="entry name" value="Auxin_biosynth/cation_transpt"/>
</dbReference>
<dbReference type="AlphaFoldDB" id="A0A9E8ZIR9"/>
<name>A0A9E8ZIR9_9CYAN</name>
<dbReference type="PRINTS" id="PR00411">
    <property type="entry name" value="PNDRDTASEI"/>
</dbReference>